<name>A0A7C5JYL7_THELI</name>
<sequence length="94" mass="11087">MEKLKPYLEDINRKADYAEELYGIRIRYVPLVLEERTIVFDRQNWKIKVLEEERCLSPEEVERLGEKILENIKKGVIELYLTLTFGEDVGLGEG</sequence>
<evidence type="ECO:0000313" key="1">
    <source>
        <dbReference type="EMBL" id="HHI01456.1"/>
    </source>
</evidence>
<gene>
    <name evidence="1" type="ORF">ENL40_08400</name>
</gene>
<dbReference type="Proteomes" id="UP000886217">
    <property type="component" value="Unassembled WGS sequence"/>
</dbReference>
<dbReference type="EMBL" id="DRTU01000338">
    <property type="protein sequence ID" value="HHI01456.1"/>
    <property type="molecule type" value="Genomic_DNA"/>
</dbReference>
<accession>A0A7C5JYL7</accession>
<organism evidence="1">
    <name type="scientific">Thermococcus litoralis</name>
    <dbReference type="NCBI Taxonomy" id="2265"/>
    <lineage>
        <taxon>Archaea</taxon>
        <taxon>Methanobacteriati</taxon>
        <taxon>Methanobacteriota</taxon>
        <taxon>Thermococci</taxon>
        <taxon>Thermococcales</taxon>
        <taxon>Thermococcaceae</taxon>
        <taxon>Thermococcus</taxon>
    </lineage>
</organism>
<proteinExistence type="predicted"/>
<protein>
    <submittedName>
        <fullName evidence="1">Uncharacterized protein</fullName>
    </submittedName>
</protein>
<comment type="caution">
    <text evidence="1">The sequence shown here is derived from an EMBL/GenBank/DDBJ whole genome shotgun (WGS) entry which is preliminary data.</text>
</comment>
<dbReference type="AlphaFoldDB" id="A0A7C5JYL7"/>
<reference evidence="1" key="1">
    <citation type="journal article" date="2020" name="mSystems">
        <title>Genome- and Community-Level Interaction Insights into Carbon Utilization and Element Cycling Functions of Hydrothermarchaeota in Hydrothermal Sediment.</title>
        <authorList>
            <person name="Zhou Z."/>
            <person name="Liu Y."/>
            <person name="Xu W."/>
            <person name="Pan J."/>
            <person name="Luo Z.H."/>
            <person name="Li M."/>
        </authorList>
    </citation>
    <scope>NUCLEOTIDE SEQUENCE [LARGE SCALE GENOMIC DNA]</scope>
    <source>
        <strain evidence="1">HyVt-93</strain>
    </source>
</reference>